<gene>
    <name evidence="1" type="ORF">DEO72_LG8g763</name>
</gene>
<sequence>MRSVVDASSASSREQQRAWKEVVRLHQHDWSTAPASPTILPSSKTSISIFSYSFSLPSHRLGTP</sequence>
<dbReference type="AlphaFoldDB" id="A0A4D6MP02"/>
<name>A0A4D6MP02_VIGUN</name>
<evidence type="ECO:0000313" key="1">
    <source>
        <dbReference type="EMBL" id="QCE02748.1"/>
    </source>
</evidence>
<evidence type="ECO:0000313" key="2">
    <source>
        <dbReference type="Proteomes" id="UP000501690"/>
    </source>
</evidence>
<reference evidence="1 2" key="1">
    <citation type="submission" date="2019-04" db="EMBL/GenBank/DDBJ databases">
        <title>An improved genome assembly and genetic linkage map for asparagus bean, Vigna unguiculata ssp. sesquipedialis.</title>
        <authorList>
            <person name="Xia Q."/>
            <person name="Zhang R."/>
            <person name="Dong Y."/>
        </authorList>
    </citation>
    <scope>NUCLEOTIDE SEQUENCE [LARGE SCALE GENOMIC DNA]</scope>
    <source>
        <tissue evidence="1">Leaf</tissue>
    </source>
</reference>
<dbReference type="Proteomes" id="UP000501690">
    <property type="component" value="Linkage Group LG8"/>
</dbReference>
<protein>
    <submittedName>
        <fullName evidence="1">Uncharacterized protein</fullName>
    </submittedName>
</protein>
<dbReference type="EMBL" id="CP039352">
    <property type="protein sequence ID" value="QCE02748.1"/>
    <property type="molecule type" value="Genomic_DNA"/>
</dbReference>
<accession>A0A4D6MP02</accession>
<keyword evidence="2" id="KW-1185">Reference proteome</keyword>
<proteinExistence type="predicted"/>
<organism evidence="1 2">
    <name type="scientific">Vigna unguiculata</name>
    <name type="common">Cowpea</name>
    <dbReference type="NCBI Taxonomy" id="3917"/>
    <lineage>
        <taxon>Eukaryota</taxon>
        <taxon>Viridiplantae</taxon>
        <taxon>Streptophyta</taxon>
        <taxon>Embryophyta</taxon>
        <taxon>Tracheophyta</taxon>
        <taxon>Spermatophyta</taxon>
        <taxon>Magnoliopsida</taxon>
        <taxon>eudicotyledons</taxon>
        <taxon>Gunneridae</taxon>
        <taxon>Pentapetalae</taxon>
        <taxon>rosids</taxon>
        <taxon>fabids</taxon>
        <taxon>Fabales</taxon>
        <taxon>Fabaceae</taxon>
        <taxon>Papilionoideae</taxon>
        <taxon>50 kb inversion clade</taxon>
        <taxon>NPAAA clade</taxon>
        <taxon>indigoferoid/millettioid clade</taxon>
        <taxon>Phaseoleae</taxon>
        <taxon>Vigna</taxon>
    </lineage>
</organism>